<feature type="compositionally biased region" description="Basic and acidic residues" evidence="1">
    <location>
        <begin position="926"/>
        <end position="951"/>
    </location>
</feature>
<sequence length="1276" mass="139605">MSRLLIALGLLPTLVTAYVQVNYPLNQQFPPVATIDTKFVFQFAPTTFRTDSDKIQYSLVGGPSWLSIDSKSRTLSGTPHANDVGEASFTIAASGAAGAVANMDSRLLVVKDSGATPNVNVTQVLSKAGLLSGPRTLSIGPSKPFEITFPLDAFQGSGKSTYFNAILSDHTPLPAWISFDANALHFAGTTPPTTSTQSYEIMLAACDDPGYVTSSVAFTIAVSNHQLLFQPFSGTVNVSKGADIHLTDIKSKLLLDGSPTKDGDIRKVNSTLPSWLAFDNTTFEITGQAPSGIMSQDLSISVQDQYGDVAQYSIHIAVLSELFAQEIGQLNASVGNDFEYSIPRKILIKDSARVDMNFGSLSRHLHFDPTSFAISGAVPTGFPPGFVQCSMEATSEDGSLNDTQSFQIAVSGPIHVGPTGTAASKKEGGASSGKMVGIILGSIIGAIAGIVLLVALVLCLYRHRKNHSYLSPKLPRSPRKSDISRPMFIPYGWPDIDIDHDNDQDLEKGKEKYDITTPPRPTRRTADHPPKLDVDLPADHRDIHSLTDSIGDVDTRILDDFEESSFGISKDTAPSQHPPDSMRIPTELAKRASQKSDNFRRHKRRTTTVYQDQIHRSSGLPINRRITGMGHGRHTYSPSRSNTNFSRSSLRRALSTSSYTTTRCTSMFSTPPSPFPQPTMGRQRTAHVTTPLEERRSIRVVPASRRSSLVDRRTVDEKRNSYFRKRASAQSPFFSALGSRVSSSTYKAAPAFIHEAAPSSPGGPLSLKDRNTIVRPNEDVIEGKEKEVPLDSQIRHASASPSSDKSTRDFPGSLRRNRIFRPHTTITTSPSRVEKIYARPGTSVGPSVRGMGRRASTRDSLRAHELKSRLNDLTGSEIFKDAELSDSVYTDEEEDIEEAEKRATIKPNQFTLPPLNVDTRRRSKRNSGEKQKRSSKRDSQRELKRTSERDPTPFYHLAAPSEHGGKENQSSTYTLGTRVSPVRNDPNGKTKHLSSPERPKPTARHSRTANNARRTYQPTSTSTTTTALTTKPESTKERHSRRSLHSRSQSRASAPAKKRTHSRSQSTAYPFFDLSTLDTRPSSIGNAITTAADAVCQLPASSTKPSITRDLSGNLTFYDLDEEEEPEITELGSSSIGFTTENGRVSIRQAARRSRLASLHESSQSPSLGRPRLPHKSSKRETVVPFPVSSPTAVRPAGLGLFPVDARAELCAVERERTPLSALGRENRATLEVDDGGEGGKGRQTWGSWKGVLGRGSRWVSGGYWEKQGKEDKVFI</sequence>
<evidence type="ECO:0000259" key="4">
    <source>
        <dbReference type="SMART" id="SM00736"/>
    </source>
</evidence>
<accession>A0A8K0RG58</accession>
<organism evidence="5 6">
    <name type="scientific">Paraphoma chrysanthemicola</name>
    <dbReference type="NCBI Taxonomy" id="798071"/>
    <lineage>
        <taxon>Eukaryota</taxon>
        <taxon>Fungi</taxon>
        <taxon>Dikarya</taxon>
        <taxon>Ascomycota</taxon>
        <taxon>Pezizomycotina</taxon>
        <taxon>Dothideomycetes</taxon>
        <taxon>Pleosporomycetidae</taxon>
        <taxon>Pleosporales</taxon>
        <taxon>Pleosporineae</taxon>
        <taxon>Phaeosphaeriaceae</taxon>
        <taxon>Paraphoma</taxon>
    </lineage>
</organism>
<feature type="domain" description="Dystroglycan-type cadherin-like" evidence="4">
    <location>
        <begin position="136"/>
        <end position="229"/>
    </location>
</feature>
<name>A0A8K0RG58_9PLEO</name>
<dbReference type="OrthoDB" id="41532at2759"/>
<dbReference type="Gene3D" id="2.60.40.10">
    <property type="entry name" value="Immunoglobulins"/>
    <property type="match status" value="2"/>
</dbReference>
<feature type="chain" id="PRO_5035434428" description="Dystroglycan-type cadherin-like domain-containing protein" evidence="3">
    <location>
        <begin position="18"/>
        <end position="1276"/>
    </location>
</feature>
<dbReference type="SMART" id="SM00736">
    <property type="entry name" value="CADG"/>
    <property type="match status" value="2"/>
</dbReference>
<feature type="region of interest" description="Disordered" evidence="1">
    <location>
        <begin position="782"/>
        <end position="826"/>
    </location>
</feature>
<dbReference type="EMBL" id="JAGMVJ010000001">
    <property type="protein sequence ID" value="KAH7094708.1"/>
    <property type="molecule type" value="Genomic_DNA"/>
</dbReference>
<feature type="region of interest" description="Disordered" evidence="1">
    <location>
        <begin position="1149"/>
        <end position="1187"/>
    </location>
</feature>
<evidence type="ECO:0000313" key="6">
    <source>
        <dbReference type="Proteomes" id="UP000813461"/>
    </source>
</evidence>
<dbReference type="AlphaFoldDB" id="A0A8K0RG58"/>
<feature type="compositionally biased region" description="Acidic residues" evidence="1">
    <location>
        <begin position="889"/>
        <end position="898"/>
    </location>
</feature>
<feature type="compositionally biased region" description="Polar residues" evidence="1">
    <location>
        <begin position="1008"/>
        <end position="1018"/>
    </location>
</feature>
<dbReference type="Proteomes" id="UP000813461">
    <property type="component" value="Unassembled WGS sequence"/>
</dbReference>
<dbReference type="InterPro" id="IPR013783">
    <property type="entry name" value="Ig-like_fold"/>
</dbReference>
<evidence type="ECO:0000313" key="5">
    <source>
        <dbReference type="EMBL" id="KAH7094708.1"/>
    </source>
</evidence>
<feature type="compositionally biased region" description="Low complexity" evidence="1">
    <location>
        <begin position="661"/>
        <end position="670"/>
    </location>
</feature>
<protein>
    <recommendedName>
        <fullName evidence="4">Dystroglycan-type cadherin-like domain-containing protein</fullName>
    </recommendedName>
</protein>
<dbReference type="GO" id="GO:0016020">
    <property type="term" value="C:membrane"/>
    <property type="evidence" value="ECO:0007669"/>
    <property type="project" value="InterPro"/>
</dbReference>
<reference evidence="5" key="1">
    <citation type="journal article" date="2021" name="Nat. Commun.">
        <title>Genetic determinants of endophytism in the Arabidopsis root mycobiome.</title>
        <authorList>
            <person name="Mesny F."/>
            <person name="Miyauchi S."/>
            <person name="Thiergart T."/>
            <person name="Pickel B."/>
            <person name="Atanasova L."/>
            <person name="Karlsson M."/>
            <person name="Huettel B."/>
            <person name="Barry K.W."/>
            <person name="Haridas S."/>
            <person name="Chen C."/>
            <person name="Bauer D."/>
            <person name="Andreopoulos W."/>
            <person name="Pangilinan J."/>
            <person name="LaButti K."/>
            <person name="Riley R."/>
            <person name="Lipzen A."/>
            <person name="Clum A."/>
            <person name="Drula E."/>
            <person name="Henrissat B."/>
            <person name="Kohler A."/>
            <person name="Grigoriev I.V."/>
            <person name="Martin F.M."/>
            <person name="Hacquard S."/>
        </authorList>
    </citation>
    <scope>NUCLEOTIDE SEQUENCE</scope>
    <source>
        <strain evidence="5">MPI-SDFR-AT-0120</strain>
    </source>
</reference>
<keyword evidence="2" id="KW-0472">Membrane</keyword>
<dbReference type="InterPro" id="IPR006644">
    <property type="entry name" value="Cadg"/>
</dbReference>
<keyword evidence="2" id="KW-1133">Transmembrane helix</keyword>
<feature type="domain" description="Dystroglycan-type cadherin-like" evidence="4">
    <location>
        <begin position="20"/>
        <end position="117"/>
    </location>
</feature>
<feature type="transmembrane region" description="Helical" evidence="2">
    <location>
        <begin position="435"/>
        <end position="461"/>
    </location>
</feature>
<keyword evidence="6" id="KW-1185">Reference proteome</keyword>
<feature type="compositionally biased region" description="Low complexity" evidence="1">
    <location>
        <begin position="1019"/>
        <end position="1032"/>
    </location>
</feature>
<gene>
    <name evidence="5" type="ORF">FB567DRAFT_10507</name>
</gene>
<keyword evidence="3" id="KW-0732">Signal</keyword>
<proteinExistence type="predicted"/>
<feature type="signal peptide" evidence="3">
    <location>
        <begin position="1"/>
        <end position="17"/>
    </location>
</feature>
<feature type="region of interest" description="Disordered" evidence="1">
    <location>
        <begin position="661"/>
        <end position="692"/>
    </location>
</feature>
<feature type="region of interest" description="Disordered" evidence="1">
    <location>
        <begin position="510"/>
        <end position="539"/>
    </location>
</feature>
<dbReference type="GO" id="GO:0005509">
    <property type="term" value="F:calcium ion binding"/>
    <property type="evidence" value="ECO:0007669"/>
    <property type="project" value="InterPro"/>
</dbReference>
<feature type="region of interest" description="Disordered" evidence="1">
    <location>
        <begin position="588"/>
        <end position="613"/>
    </location>
</feature>
<feature type="compositionally biased region" description="Basic and acidic residues" evidence="1">
    <location>
        <begin position="524"/>
        <end position="539"/>
    </location>
</feature>
<evidence type="ECO:0000256" key="2">
    <source>
        <dbReference type="SAM" id="Phobius"/>
    </source>
</evidence>
<comment type="caution">
    <text evidence="5">The sequence shown here is derived from an EMBL/GenBank/DDBJ whole genome shotgun (WGS) entry which is preliminary data.</text>
</comment>
<dbReference type="Pfam" id="PF05345">
    <property type="entry name" value="He_PIG"/>
    <property type="match status" value="2"/>
</dbReference>
<evidence type="ECO:0000256" key="3">
    <source>
        <dbReference type="SAM" id="SignalP"/>
    </source>
</evidence>
<dbReference type="SUPFAM" id="SSF49313">
    <property type="entry name" value="Cadherin-like"/>
    <property type="match status" value="4"/>
</dbReference>
<dbReference type="InterPro" id="IPR015919">
    <property type="entry name" value="Cadherin-like_sf"/>
</dbReference>
<feature type="region of interest" description="Disordered" evidence="1">
    <location>
        <begin position="840"/>
        <end position="860"/>
    </location>
</feature>
<feature type="region of interest" description="Disordered" evidence="1">
    <location>
        <begin position="885"/>
        <end position="1067"/>
    </location>
</feature>
<feature type="compositionally biased region" description="Polar residues" evidence="1">
    <location>
        <begin position="967"/>
        <end position="977"/>
    </location>
</feature>
<keyword evidence="2" id="KW-0812">Transmembrane</keyword>
<evidence type="ECO:0000256" key="1">
    <source>
        <dbReference type="SAM" id="MobiDB-lite"/>
    </source>
</evidence>